<dbReference type="InterPro" id="IPR018490">
    <property type="entry name" value="cNMP-bd_dom_sf"/>
</dbReference>
<dbReference type="PANTHER" id="PTHR24567:SF74">
    <property type="entry name" value="HTH-TYPE TRANSCRIPTIONAL REGULATOR ARCR"/>
    <property type="match status" value="1"/>
</dbReference>
<dbReference type="InterPro" id="IPR014710">
    <property type="entry name" value="RmlC-like_jellyroll"/>
</dbReference>
<comment type="caution">
    <text evidence="5">The sequence shown here is derived from an EMBL/GenBank/DDBJ whole genome shotgun (WGS) entry which is preliminary data.</text>
</comment>
<evidence type="ECO:0000256" key="1">
    <source>
        <dbReference type="ARBA" id="ARBA00023015"/>
    </source>
</evidence>
<gene>
    <name evidence="5" type="ORF">J2X20_001604</name>
</gene>
<dbReference type="EMBL" id="JAVDXU010000001">
    <property type="protein sequence ID" value="MDR7268975.1"/>
    <property type="molecule type" value="Genomic_DNA"/>
</dbReference>
<evidence type="ECO:0000256" key="2">
    <source>
        <dbReference type="ARBA" id="ARBA00023125"/>
    </source>
</evidence>
<dbReference type="PROSITE" id="PS51063">
    <property type="entry name" value="HTH_CRP_2"/>
    <property type="match status" value="1"/>
</dbReference>
<accession>A0ABU1YJE6</accession>
<dbReference type="Proteomes" id="UP001180453">
    <property type="component" value="Unassembled WGS sequence"/>
</dbReference>
<organism evidence="5 6">
    <name type="scientific">Roseateles saccharophilus</name>
    <name type="common">Pseudomonas saccharophila</name>
    <dbReference type="NCBI Taxonomy" id="304"/>
    <lineage>
        <taxon>Bacteria</taxon>
        <taxon>Pseudomonadati</taxon>
        <taxon>Pseudomonadota</taxon>
        <taxon>Betaproteobacteria</taxon>
        <taxon>Burkholderiales</taxon>
        <taxon>Sphaerotilaceae</taxon>
        <taxon>Roseateles</taxon>
    </lineage>
</organism>
<dbReference type="Pfam" id="PF13545">
    <property type="entry name" value="HTH_Crp_2"/>
    <property type="match status" value="1"/>
</dbReference>
<evidence type="ECO:0000313" key="6">
    <source>
        <dbReference type="Proteomes" id="UP001180453"/>
    </source>
</evidence>
<sequence>MKNPPVLVAADAAVHAGVHAQAWLQDDPNEGVRHGLDYADDWRYNRLLASLLPAHRERLLASAECVYLRSAQMLHEAAGFIQWVYFPITALASLTVPDRTGACAEVATVGRDGVVGLPLIDGNYTRSRAVVQVPGKALRLRASVVAEEFARHAAVRRLLLAYSQALVAEIVQTALCSRHHALEQQLARLILLRLDRQQAGELAMTQESMAGMLGVRRESVTLAAARLQQGGYIRYARGHIAVQDRGGLEGRCCDCYRTIRLEFDRLLRPRPAY</sequence>
<keyword evidence="3" id="KW-0804">Transcription</keyword>
<evidence type="ECO:0000313" key="5">
    <source>
        <dbReference type="EMBL" id="MDR7268975.1"/>
    </source>
</evidence>
<dbReference type="InterPro" id="IPR050397">
    <property type="entry name" value="Env_Response_Regulators"/>
</dbReference>
<keyword evidence="1" id="KW-0805">Transcription regulation</keyword>
<dbReference type="RefSeq" id="WP_310263221.1">
    <property type="nucleotide sequence ID" value="NZ_JAVDXU010000001.1"/>
</dbReference>
<dbReference type="InterPro" id="IPR036390">
    <property type="entry name" value="WH_DNA-bd_sf"/>
</dbReference>
<dbReference type="SUPFAM" id="SSF51206">
    <property type="entry name" value="cAMP-binding domain-like"/>
    <property type="match status" value="1"/>
</dbReference>
<dbReference type="Gene3D" id="2.60.120.10">
    <property type="entry name" value="Jelly Rolls"/>
    <property type="match status" value="1"/>
</dbReference>
<protein>
    <submittedName>
        <fullName evidence="5">CRP-like cAMP-binding protein</fullName>
    </submittedName>
</protein>
<evidence type="ECO:0000259" key="4">
    <source>
        <dbReference type="PROSITE" id="PS51063"/>
    </source>
</evidence>
<name>A0ABU1YJE6_ROSSA</name>
<proteinExistence type="predicted"/>
<reference evidence="5 6" key="1">
    <citation type="submission" date="2023-07" db="EMBL/GenBank/DDBJ databases">
        <title>Sorghum-associated microbial communities from plants grown in Nebraska, USA.</title>
        <authorList>
            <person name="Schachtman D."/>
        </authorList>
    </citation>
    <scope>NUCLEOTIDE SEQUENCE [LARGE SCALE GENOMIC DNA]</scope>
    <source>
        <strain evidence="5 6">BE314</strain>
    </source>
</reference>
<dbReference type="InterPro" id="IPR012318">
    <property type="entry name" value="HTH_CRP"/>
</dbReference>
<evidence type="ECO:0000256" key="3">
    <source>
        <dbReference type="ARBA" id="ARBA00023163"/>
    </source>
</evidence>
<feature type="domain" description="HTH crp-type" evidence="4">
    <location>
        <begin position="180"/>
        <end position="246"/>
    </location>
</feature>
<keyword evidence="2" id="KW-0238">DNA-binding</keyword>
<dbReference type="PANTHER" id="PTHR24567">
    <property type="entry name" value="CRP FAMILY TRANSCRIPTIONAL REGULATORY PROTEIN"/>
    <property type="match status" value="1"/>
</dbReference>
<dbReference type="SUPFAM" id="SSF46785">
    <property type="entry name" value="Winged helix' DNA-binding domain"/>
    <property type="match status" value="1"/>
</dbReference>
<keyword evidence="6" id="KW-1185">Reference proteome</keyword>